<dbReference type="HOGENOM" id="CLU_565284_0_0_1"/>
<accession>G0P2H9</accession>
<dbReference type="PANTHER" id="PTHR21503">
    <property type="entry name" value="F-BOX-CONTAINING HYPOTHETICAL PROTEIN C.ELEGANS"/>
    <property type="match status" value="1"/>
</dbReference>
<gene>
    <name evidence="3" type="ORF">CAEBREN_01593</name>
</gene>
<dbReference type="Proteomes" id="UP000008068">
    <property type="component" value="Unassembled WGS sequence"/>
</dbReference>
<feature type="compositionally biased region" description="Acidic residues" evidence="1">
    <location>
        <begin position="437"/>
        <end position="483"/>
    </location>
</feature>
<sequence length="483" mass="55115">MTSLVTITTTSVESLPHPAAASLFPDLVLRRCLNLSIQQGKIDKLVSPKHSHCKLFLTPTSSVYSTIIVMKLLRLPWIVQEKVIKYMELHEAFGLTTVSNKSKAAVKRSFFTQRLVLTYRINNTFTLERESNYSSKLFVLEPIDQKELLFVYPHQCWKMFYGEDVPVRVIPGKPKNSSREIIVQVYFHNKLYAMDAIFQWFFEIVPRASLELIFGRSIEQYKTNMQFSKNFGTLKYVSVGNQPGNETESDEEGDNALLTMVLDTCQHVKELNVYLDLTNFKYQGSTPFKCDEILIDNANWVTKTNLIDLFFSCQTVVLYDVEYSEEDLTYILKKWMEGCNLKRLRIGGRIKRLNFPKIFKQIQGSVNVKLAKMPSDSLTATGFADRTCYQIGGNSGPKALVYIEVLPPRPFIALEADFETGEECKNMEIGEYFPVDSDSDESGGSSDEDENSDMDEDIDEEGDSDVDDNSEMEESDDDEDDAE</sequence>
<dbReference type="EMBL" id="GL380026">
    <property type="protein sequence ID" value="EGT43269.1"/>
    <property type="molecule type" value="Genomic_DNA"/>
</dbReference>
<dbReference type="PROSITE" id="PS50181">
    <property type="entry name" value="FBOX"/>
    <property type="match status" value="1"/>
</dbReference>
<reference evidence="4" key="1">
    <citation type="submission" date="2011-07" db="EMBL/GenBank/DDBJ databases">
        <authorList>
            <consortium name="Caenorhabditis brenneri Sequencing and Analysis Consortium"/>
            <person name="Wilson R.K."/>
        </authorList>
    </citation>
    <scope>NUCLEOTIDE SEQUENCE [LARGE SCALE GENOMIC DNA]</scope>
    <source>
        <strain evidence="4">PB2801</strain>
    </source>
</reference>
<evidence type="ECO:0000259" key="2">
    <source>
        <dbReference type="PROSITE" id="PS50181"/>
    </source>
</evidence>
<keyword evidence="4" id="KW-1185">Reference proteome</keyword>
<evidence type="ECO:0000313" key="3">
    <source>
        <dbReference type="EMBL" id="EGT43269.1"/>
    </source>
</evidence>
<dbReference type="AlphaFoldDB" id="G0P2H9"/>
<dbReference type="InParanoid" id="G0P2H9"/>
<dbReference type="InterPro" id="IPR001810">
    <property type="entry name" value="F-box_dom"/>
</dbReference>
<evidence type="ECO:0000313" key="4">
    <source>
        <dbReference type="Proteomes" id="UP000008068"/>
    </source>
</evidence>
<proteinExistence type="predicted"/>
<dbReference type="PANTHER" id="PTHR21503:SF8">
    <property type="entry name" value="F-BOX ASSOCIATED DOMAIN-CONTAINING PROTEIN-RELATED"/>
    <property type="match status" value="1"/>
</dbReference>
<name>G0P2H9_CAEBE</name>
<evidence type="ECO:0000256" key="1">
    <source>
        <dbReference type="SAM" id="MobiDB-lite"/>
    </source>
</evidence>
<feature type="region of interest" description="Disordered" evidence="1">
    <location>
        <begin position="433"/>
        <end position="483"/>
    </location>
</feature>
<protein>
    <recommendedName>
        <fullName evidence="2">F-box domain-containing protein</fullName>
    </recommendedName>
</protein>
<organism evidence="4">
    <name type="scientific">Caenorhabditis brenneri</name>
    <name type="common">Nematode worm</name>
    <dbReference type="NCBI Taxonomy" id="135651"/>
    <lineage>
        <taxon>Eukaryota</taxon>
        <taxon>Metazoa</taxon>
        <taxon>Ecdysozoa</taxon>
        <taxon>Nematoda</taxon>
        <taxon>Chromadorea</taxon>
        <taxon>Rhabditida</taxon>
        <taxon>Rhabditina</taxon>
        <taxon>Rhabditomorpha</taxon>
        <taxon>Rhabditoidea</taxon>
        <taxon>Rhabditidae</taxon>
        <taxon>Peloderinae</taxon>
        <taxon>Caenorhabditis</taxon>
    </lineage>
</organism>
<feature type="domain" description="F-box" evidence="2">
    <location>
        <begin position="69"/>
        <end position="115"/>
    </location>
</feature>